<feature type="compositionally biased region" description="Polar residues" evidence="5">
    <location>
        <begin position="1202"/>
        <end position="1212"/>
    </location>
</feature>
<dbReference type="InterPro" id="IPR011545">
    <property type="entry name" value="DEAD/DEAH_box_helicase_dom"/>
</dbReference>
<name>A0A9P0EY62_BEMTA</name>
<organism evidence="8 9">
    <name type="scientific">Bemisia tabaci</name>
    <name type="common">Sweetpotato whitefly</name>
    <name type="synonym">Aleurodes tabaci</name>
    <dbReference type="NCBI Taxonomy" id="7038"/>
    <lineage>
        <taxon>Eukaryota</taxon>
        <taxon>Metazoa</taxon>
        <taxon>Ecdysozoa</taxon>
        <taxon>Arthropoda</taxon>
        <taxon>Hexapoda</taxon>
        <taxon>Insecta</taxon>
        <taxon>Pterygota</taxon>
        <taxon>Neoptera</taxon>
        <taxon>Paraneoptera</taxon>
        <taxon>Hemiptera</taxon>
        <taxon>Sternorrhyncha</taxon>
        <taxon>Aleyrodoidea</taxon>
        <taxon>Aleyrodidae</taxon>
        <taxon>Aleyrodinae</taxon>
        <taxon>Bemisia</taxon>
    </lineage>
</organism>
<dbReference type="InterPro" id="IPR001650">
    <property type="entry name" value="Helicase_C-like"/>
</dbReference>
<evidence type="ECO:0000256" key="4">
    <source>
        <dbReference type="ARBA" id="ARBA00022840"/>
    </source>
</evidence>
<dbReference type="GO" id="GO:0005524">
    <property type="term" value="F:ATP binding"/>
    <property type="evidence" value="ECO:0007669"/>
    <property type="project" value="UniProtKB-KW"/>
</dbReference>
<dbReference type="Gene3D" id="3.40.50.300">
    <property type="entry name" value="P-loop containing nucleotide triphosphate hydrolases"/>
    <property type="match status" value="2"/>
</dbReference>
<keyword evidence="3" id="KW-0347">Helicase</keyword>
<dbReference type="InterPro" id="IPR050079">
    <property type="entry name" value="DEAD_box_RNA_helicase"/>
</dbReference>
<feature type="domain" description="Helicase ATP-binding" evidence="6">
    <location>
        <begin position="52"/>
        <end position="223"/>
    </location>
</feature>
<evidence type="ECO:0008006" key="10">
    <source>
        <dbReference type="Google" id="ProtNLM"/>
    </source>
</evidence>
<dbReference type="CDD" id="cd18787">
    <property type="entry name" value="SF2_C_DEAD"/>
    <property type="match status" value="1"/>
</dbReference>
<dbReference type="GO" id="GO:0003724">
    <property type="term" value="F:RNA helicase activity"/>
    <property type="evidence" value="ECO:0007669"/>
    <property type="project" value="TreeGrafter"/>
</dbReference>
<evidence type="ECO:0000259" key="6">
    <source>
        <dbReference type="PROSITE" id="PS51192"/>
    </source>
</evidence>
<evidence type="ECO:0000259" key="7">
    <source>
        <dbReference type="PROSITE" id="PS51194"/>
    </source>
</evidence>
<dbReference type="SMART" id="SM00487">
    <property type="entry name" value="DEXDc"/>
    <property type="match status" value="1"/>
</dbReference>
<protein>
    <recommendedName>
        <fullName evidence="10">RNA helicase</fullName>
    </recommendedName>
</protein>
<feature type="compositionally biased region" description="Polar residues" evidence="5">
    <location>
        <begin position="521"/>
        <end position="535"/>
    </location>
</feature>
<sequence length="1341" mass="149438">MSGHGFCPDRTSDVNVPMDTTFAEMHLINEKIREGLRTANFIIPSPVQRKAIPRTLCGYDTIFKSKSGTGKTAVFAITALQSILELETNQPQVLILAPTREIAVQIVGVIRTIGASIAGLKIEYFIGGTNLQDDVEKLKNCRIVVGAPGRIAHLIELEYLNTKSIRLFIVDEADQLLQSSFHKDFNFIFNSLPESKQALICSATFTLEQINFLHKYMTTFSFVSGDEEDDCADQNISFTSLVGVKQFVSTIPEGFTYSSVALFVTKLGRLLDLLKTTTFSQCLVFTNYITRVKTLSNKLTEGGFPASFLCSEQEQSERIQALKNLKEGGCRVLVCTDLAARGIDAQNVNLVINFEVPIDQQTYLHRMGRAGRYGSFGIVVTLAAEGDEIKKLQIILGAIKAIVSVLPTEPPFIDAMDKKKIKNLALKEISGLAPEKPMSDSSITDSTAFVGNVPNNGYFSDRFESNSTFSSESKENICPRASAKDKKSYADQSYLQKPLPAGCNVANYSKAKGKKKESWTKAESTQESQNQRPSSASSLVLDSAFLGKIYTVDNRKAGSTVDFVKDVDCTVIKSTIEKDFAVIGRKSREFCSKLQPHLVALSLLNSDYSSFLSNIPTNESMKNYFLLCKHFKNMNQNIVNFVEKQLKNEEVKREDNFWKPNRTAAPRLPANLIKRKPEWAPKPDPPKPKNKYLYLRQDFLKRLYGASKINKDFCIENLKANIEPSFAHMWKVGKLTMANILKLSQLDLLQQPVKGLNSQSVEPYFQFCRHFIFLNPELVTTVSKKIHKIEAGLTAEEADKEKKTNVNFDEVRESKALSKTGVVEVSSAHKHELQTLTNLDTIEGAKKKILEKLAANRDYILDLKRKAGSSLFVDQSFDDVTLLSYLKLCQTFKNFDVDFLTQVQPKLEKSSPSVNVIPSNNESSIACTSSEKTLSASSNDGRISNNSCTSTNLPTTCSTASKSEDCHENLRSLNYEELKQYPPCKAARNVACTTIDPKLSSSLQKAMSDLARSTEKDCVQFKTEGSVVPAIFNLLKSSHTLSPKDVEKFIKKHPVVTANATCNESKLETDSYQKVLQSLHNLNVPKSPVPSVVPAQDLSEEKKSSINAILQSHIENEKYVSFPSSVKPKDAVSLLYKNDGLPLVSQANQPIKSSCTNSSPQGKIVPSCVGEDTLNFQSPSTAVAGARSKHQTETIPREENSNGKTSSPQNDATMRRVSKRMIPVQPEMMLECESSDWVTASSANSSSDSEKRDSNATMNLCENCKTYYKPAKSSKKIFKKKKAKRSSENHSNFSVPSANMDIPVPSYDQLLQWYNMWYQQVIFSQQFVWYNEYIRNMSSEK</sequence>
<accession>A0A9P0EY62</accession>
<feature type="compositionally biased region" description="Basic and acidic residues" evidence="5">
    <location>
        <begin position="1190"/>
        <end position="1201"/>
    </location>
</feature>
<dbReference type="GO" id="GO:0016787">
    <property type="term" value="F:hydrolase activity"/>
    <property type="evidence" value="ECO:0007669"/>
    <property type="project" value="UniProtKB-KW"/>
</dbReference>
<dbReference type="InterPro" id="IPR014001">
    <property type="entry name" value="Helicase_ATP-bd"/>
</dbReference>
<evidence type="ECO:0000313" key="9">
    <source>
        <dbReference type="Proteomes" id="UP001152759"/>
    </source>
</evidence>
<evidence type="ECO:0000256" key="1">
    <source>
        <dbReference type="ARBA" id="ARBA00022741"/>
    </source>
</evidence>
<dbReference type="PROSITE" id="PS51192">
    <property type="entry name" value="HELICASE_ATP_BIND_1"/>
    <property type="match status" value="1"/>
</dbReference>
<dbReference type="SUPFAM" id="SSF52540">
    <property type="entry name" value="P-loop containing nucleoside triphosphate hydrolases"/>
    <property type="match status" value="1"/>
</dbReference>
<gene>
    <name evidence="8" type="ORF">BEMITA_LOCUS452</name>
</gene>
<dbReference type="PANTHER" id="PTHR47959:SF13">
    <property type="entry name" value="ATP-DEPENDENT RNA HELICASE RHLE"/>
    <property type="match status" value="1"/>
</dbReference>
<dbReference type="SMART" id="SM00490">
    <property type="entry name" value="HELICc"/>
    <property type="match status" value="1"/>
</dbReference>
<dbReference type="EMBL" id="OU963862">
    <property type="protein sequence ID" value="CAH0380735.1"/>
    <property type="molecule type" value="Genomic_DNA"/>
</dbReference>
<dbReference type="GO" id="GO:0005829">
    <property type="term" value="C:cytosol"/>
    <property type="evidence" value="ECO:0007669"/>
    <property type="project" value="TreeGrafter"/>
</dbReference>
<reference evidence="8" key="1">
    <citation type="submission" date="2021-12" db="EMBL/GenBank/DDBJ databases">
        <authorList>
            <person name="King R."/>
        </authorList>
    </citation>
    <scope>NUCLEOTIDE SEQUENCE</scope>
</reference>
<proteinExistence type="predicted"/>
<dbReference type="KEGG" id="btab:109038588"/>
<feature type="region of interest" description="Disordered" evidence="5">
    <location>
        <begin position="516"/>
        <end position="535"/>
    </location>
</feature>
<dbReference type="PANTHER" id="PTHR47959">
    <property type="entry name" value="ATP-DEPENDENT RNA HELICASE RHLE-RELATED"/>
    <property type="match status" value="1"/>
</dbReference>
<keyword evidence="4" id="KW-0067">ATP-binding</keyword>
<dbReference type="Pfam" id="PF00271">
    <property type="entry name" value="Helicase_C"/>
    <property type="match status" value="1"/>
</dbReference>
<keyword evidence="9" id="KW-1185">Reference proteome</keyword>
<evidence type="ECO:0000313" key="8">
    <source>
        <dbReference type="EMBL" id="CAH0380735.1"/>
    </source>
</evidence>
<dbReference type="GO" id="GO:0003676">
    <property type="term" value="F:nucleic acid binding"/>
    <property type="evidence" value="ECO:0007669"/>
    <property type="project" value="InterPro"/>
</dbReference>
<evidence type="ECO:0000256" key="5">
    <source>
        <dbReference type="SAM" id="MobiDB-lite"/>
    </source>
</evidence>
<dbReference type="PROSITE" id="PS51194">
    <property type="entry name" value="HELICASE_CTER"/>
    <property type="match status" value="1"/>
</dbReference>
<feature type="domain" description="Helicase C-terminal" evidence="7">
    <location>
        <begin position="269"/>
        <end position="417"/>
    </location>
</feature>
<evidence type="ECO:0000256" key="3">
    <source>
        <dbReference type="ARBA" id="ARBA00022806"/>
    </source>
</evidence>
<keyword evidence="2" id="KW-0378">Hydrolase</keyword>
<evidence type="ECO:0000256" key="2">
    <source>
        <dbReference type="ARBA" id="ARBA00022801"/>
    </source>
</evidence>
<keyword evidence="1" id="KW-0547">Nucleotide-binding</keyword>
<dbReference type="Pfam" id="PF00270">
    <property type="entry name" value="DEAD"/>
    <property type="match status" value="1"/>
</dbReference>
<feature type="region of interest" description="Disordered" evidence="5">
    <location>
        <begin position="1179"/>
        <end position="1214"/>
    </location>
</feature>
<dbReference type="InterPro" id="IPR027417">
    <property type="entry name" value="P-loop_NTPase"/>
</dbReference>
<dbReference type="Proteomes" id="UP001152759">
    <property type="component" value="Chromosome 1"/>
</dbReference>